<feature type="transmembrane region" description="Helical" evidence="1">
    <location>
        <begin position="80"/>
        <end position="98"/>
    </location>
</feature>
<dbReference type="EMBL" id="VLKQ01000001">
    <property type="protein sequence ID" value="TWI15133.1"/>
    <property type="molecule type" value="Genomic_DNA"/>
</dbReference>
<dbReference type="OrthoDB" id="1377102at2"/>
<organism evidence="2 3">
    <name type="scientific">Flavobacterium cauense R2A-7</name>
    <dbReference type="NCBI Taxonomy" id="1341154"/>
    <lineage>
        <taxon>Bacteria</taxon>
        <taxon>Pseudomonadati</taxon>
        <taxon>Bacteroidota</taxon>
        <taxon>Flavobacteriia</taxon>
        <taxon>Flavobacteriales</taxon>
        <taxon>Flavobacteriaceae</taxon>
        <taxon>Flavobacterium</taxon>
    </lineage>
</organism>
<comment type="caution">
    <text evidence="2">The sequence shown here is derived from an EMBL/GenBank/DDBJ whole genome shotgun (WGS) entry which is preliminary data.</text>
</comment>
<keyword evidence="1" id="KW-0812">Transmembrane</keyword>
<dbReference type="RefSeq" id="WP_023571713.1">
    <property type="nucleotide sequence ID" value="NZ_AVBI01000019.1"/>
</dbReference>
<dbReference type="STRING" id="1341154.FCR2A7T_26200"/>
<evidence type="ECO:0000313" key="2">
    <source>
        <dbReference type="EMBL" id="TWI15133.1"/>
    </source>
</evidence>
<keyword evidence="3" id="KW-1185">Reference proteome</keyword>
<feature type="transmembrane region" description="Helical" evidence="1">
    <location>
        <begin position="110"/>
        <end position="128"/>
    </location>
</feature>
<proteinExistence type="predicted"/>
<evidence type="ECO:0000256" key="1">
    <source>
        <dbReference type="SAM" id="Phobius"/>
    </source>
</evidence>
<feature type="transmembrane region" description="Helical" evidence="1">
    <location>
        <begin position="134"/>
        <end position="153"/>
    </location>
</feature>
<sequence length="189" mass="22758">MVSKEDLEKRYAALSNKELLDILENKFSYTELALTVALEEISRRKLNENDIKAYKNAKVKEFNTFIRKNIIDDLSFFQKLFFFFIWIPFLNFPIRRNFMDYGFVLKLKQASYYSWTGFIFCIAISIVSSNYFDFSNITFIIIWMICFIIAFIFDESFNRRSQIIKLQRYYSNPESKEETQKEENDETHS</sequence>
<name>V6RYV4_9FLAO</name>
<keyword evidence="1" id="KW-0472">Membrane</keyword>
<protein>
    <submittedName>
        <fullName evidence="2">Uncharacterized protein</fullName>
    </submittedName>
</protein>
<reference evidence="2 3" key="1">
    <citation type="journal article" date="2015" name="Stand. Genomic Sci.">
        <title>Genomic Encyclopedia of Bacterial and Archaeal Type Strains, Phase III: the genomes of soil and plant-associated and newly described type strains.</title>
        <authorList>
            <person name="Whitman W.B."/>
            <person name="Woyke T."/>
            <person name="Klenk H.P."/>
            <person name="Zhou Y."/>
            <person name="Lilburn T.G."/>
            <person name="Beck B.J."/>
            <person name="De Vos P."/>
            <person name="Vandamme P."/>
            <person name="Eisen J.A."/>
            <person name="Garrity G."/>
            <person name="Hugenholtz P."/>
            <person name="Kyrpides N.C."/>
        </authorList>
    </citation>
    <scope>NUCLEOTIDE SEQUENCE [LARGE SCALE GENOMIC DNA]</scope>
    <source>
        <strain evidence="2 3">CGMCC 1.7270</strain>
    </source>
</reference>
<dbReference type="AlphaFoldDB" id="V6RYV4"/>
<gene>
    <name evidence="2" type="ORF">IP98_00120</name>
</gene>
<keyword evidence="1" id="KW-1133">Transmembrane helix</keyword>
<accession>V6RYV4</accession>
<evidence type="ECO:0000313" key="3">
    <source>
        <dbReference type="Proteomes" id="UP000319848"/>
    </source>
</evidence>
<dbReference type="Proteomes" id="UP000319848">
    <property type="component" value="Unassembled WGS sequence"/>
</dbReference>